<dbReference type="RefSeq" id="WP_211282161.1">
    <property type="nucleotide sequence ID" value="NZ_PGFF01000001.1"/>
</dbReference>
<dbReference type="GO" id="GO:0016757">
    <property type="term" value="F:glycosyltransferase activity"/>
    <property type="evidence" value="ECO:0007669"/>
    <property type="project" value="UniProtKB-KW"/>
</dbReference>
<evidence type="ECO:0000313" key="2">
    <source>
        <dbReference type="Proteomes" id="UP000228758"/>
    </source>
</evidence>
<dbReference type="Proteomes" id="UP000228758">
    <property type="component" value="Unassembled WGS sequence"/>
</dbReference>
<protein>
    <submittedName>
        <fullName evidence="1">Beta-1,4-mannosyltransferase</fullName>
    </submittedName>
</protein>
<proteinExistence type="predicted"/>
<dbReference type="EMBL" id="PGFF01000001">
    <property type="protein sequence ID" value="PJJ71851.1"/>
    <property type="molecule type" value="Genomic_DNA"/>
</dbReference>
<evidence type="ECO:0000313" key="1">
    <source>
        <dbReference type="EMBL" id="PJJ71851.1"/>
    </source>
</evidence>
<keyword evidence="1" id="KW-0808">Transferase</keyword>
<gene>
    <name evidence="1" type="ORF">CLV46_1405</name>
</gene>
<dbReference type="Gene3D" id="3.40.50.2000">
    <property type="entry name" value="Glycogen Phosphorylase B"/>
    <property type="match status" value="2"/>
</dbReference>
<reference evidence="1 2" key="1">
    <citation type="submission" date="2017-11" db="EMBL/GenBank/DDBJ databases">
        <title>Genomic Encyclopedia of Archaeal and Bacterial Type Strains, Phase II (KMG-II): From Individual Species to Whole Genera.</title>
        <authorList>
            <person name="Goeker M."/>
        </authorList>
    </citation>
    <scope>NUCLEOTIDE SEQUENCE [LARGE SCALE GENOMIC DNA]</scope>
    <source>
        <strain evidence="1 2">DSM 27393</strain>
    </source>
</reference>
<organism evidence="1 2">
    <name type="scientific">Diaminobutyricimonas aerilata</name>
    <dbReference type="NCBI Taxonomy" id="1162967"/>
    <lineage>
        <taxon>Bacteria</taxon>
        <taxon>Bacillati</taxon>
        <taxon>Actinomycetota</taxon>
        <taxon>Actinomycetes</taxon>
        <taxon>Micrococcales</taxon>
        <taxon>Microbacteriaceae</taxon>
        <taxon>Diaminobutyricimonas</taxon>
    </lineage>
</organism>
<name>A0A2M9CIV9_9MICO</name>
<accession>A0A2M9CIV9</accession>
<keyword evidence="1" id="KW-0328">Glycosyltransferase</keyword>
<keyword evidence="2" id="KW-1185">Reference proteome</keyword>
<dbReference type="Pfam" id="PF13692">
    <property type="entry name" value="Glyco_trans_1_4"/>
    <property type="match status" value="1"/>
</dbReference>
<dbReference type="SUPFAM" id="SSF53756">
    <property type="entry name" value="UDP-Glycosyltransferase/glycogen phosphorylase"/>
    <property type="match status" value="1"/>
</dbReference>
<comment type="caution">
    <text evidence="1">The sequence shown here is derived from an EMBL/GenBank/DDBJ whole genome shotgun (WGS) entry which is preliminary data.</text>
</comment>
<sequence>MTATESTASSTRDVIAATAPSYADTPVERLPPVEVVHSLAPPDGRTKYVDMIVEGATAGTTIRYFTWKRVLTGDYDVFHVHWPELTIRGRSRTHRFLRRRALDLLLLRLRVKRIPLVRTVHNVEPHEPGSAAERRSLRRYDRATDLFIRLNPTTDLGPGRDVVTILHGHYRERFAGHPMPSIEPGRLLYFGIIRPYKGVTRLMDVFRTLDRPDLRLRVVGSPSVGQRELVEAACAADPRITSELRYVDDAELVDEIGRAELVILPYREMHNSGSILVALSLDRPVLVSASPSNDALKDEVGPGWIYDYEGELTAEIIEATLDRVRSTPREDRPRLSGRDWDHMGELHHRAYLRAIERLRGRRDRG</sequence>
<dbReference type="AlphaFoldDB" id="A0A2M9CIV9"/>